<protein>
    <submittedName>
        <fullName evidence="2">Uncharacterized protein</fullName>
    </submittedName>
</protein>
<organism evidence="2 3">
    <name type="scientific">Coccidioides immitis (strain RS)</name>
    <name type="common">Valley fever fungus</name>
    <dbReference type="NCBI Taxonomy" id="246410"/>
    <lineage>
        <taxon>Eukaryota</taxon>
        <taxon>Fungi</taxon>
        <taxon>Dikarya</taxon>
        <taxon>Ascomycota</taxon>
        <taxon>Pezizomycotina</taxon>
        <taxon>Eurotiomycetes</taxon>
        <taxon>Eurotiomycetidae</taxon>
        <taxon>Onygenales</taxon>
        <taxon>Onygenaceae</taxon>
        <taxon>Coccidioides</taxon>
    </lineage>
</organism>
<gene>
    <name evidence="2" type="ORF">CIMG_13539</name>
</gene>
<feature type="region of interest" description="Disordered" evidence="1">
    <location>
        <begin position="1"/>
        <end position="25"/>
    </location>
</feature>
<name>A0A0E1RUG1_COCIM</name>
<evidence type="ECO:0000256" key="1">
    <source>
        <dbReference type="SAM" id="MobiDB-lite"/>
    </source>
</evidence>
<sequence>MALQTHKLAAAQDEHSSMSTKKKSEQKLSTVKEEFTIMNNILCSHCLTFVYTVHIKKSCSCKQETTKACTNCAEDKKACTSVSSELQKKVAALLSDYDNFLRLKNTTLQEKLKAKY</sequence>
<keyword evidence="3" id="KW-1185">Reference proteome</keyword>
<evidence type="ECO:0000313" key="3">
    <source>
        <dbReference type="Proteomes" id="UP000001261"/>
    </source>
</evidence>
<dbReference type="GeneID" id="24165166"/>
<evidence type="ECO:0000313" key="2">
    <source>
        <dbReference type="EMBL" id="EAS27474.1"/>
    </source>
</evidence>
<dbReference type="VEuPathDB" id="FungiDB:CIMG_13539"/>
<proteinExistence type="predicted"/>
<dbReference type="InParanoid" id="A0A0E1RUG1"/>
<reference evidence="3" key="1">
    <citation type="journal article" date="2009" name="Genome Res.">
        <title>Comparative genomic analyses of the human fungal pathogens Coccidioides and their relatives.</title>
        <authorList>
            <person name="Sharpton T.J."/>
            <person name="Stajich J.E."/>
            <person name="Rounsley S.D."/>
            <person name="Gardner M.J."/>
            <person name="Wortman J.R."/>
            <person name="Jordar V.S."/>
            <person name="Maiti R."/>
            <person name="Kodira C.D."/>
            <person name="Neafsey D.E."/>
            <person name="Zeng Q."/>
            <person name="Hung C.-Y."/>
            <person name="McMahan C."/>
            <person name="Muszewska A."/>
            <person name="Grynberg M."/>
            <person name="Mandel M.A."/>
            <person name="Kellner E.M."/>
            <person name="Barker B.M."/>
            <person name="Galgiani J.N."/>
            <person name="Orbach M.J."/>
            <person name="Kirkland T.N."/>
            <person name="Cole G.T."/>
            <person name="Henn M.R."/>
            <person name="Birren B.W."/>
            <person name="Taylor J.W."/>
        </authorList>
    </citation>
    <scope>NUCLEOTIDE SEQUENCE [LARGE SCALE GENOMIC DNA]</scope>
    <source>
        <strain evidence="3">RS</strain>
    </source>
</reference>
<dbReference type="RefSeq" id="XP_001239057.1">
    <property type="nucleotide sequence ID" value="XM_001239056.1"/>
</dbReference>
<dbReference type="OMA" id="KEEFTIM"/>
<dbReference type="AlphaFoldDB" id="A0A0E1RUG1"/>
<reference evidence="3" key="2">
    <citation type="journal article" date="2010" name="Genome Res.">
        <title>Population genomic sequencing of Coccidioides fungi reveals recent hybridization and transposon control.</title>
        <authorList>
            <person name="Neafsey D.E."/>
            <person name="Barker B.M."/>
            <person name="Sharpton T.J."/>
            <person name="Stajich J.E."/>
            <person name="Park D.J."/>
            <person name="Whiston E."/>
            <person name="Hung C.-Y."/>
            <person name="McMahan C."/>
            <person name="White J."/>
            <person name="Sykes S."/>
            <person name="Heiman D."/>
            <person name="Young S."/>
            <person name="Zeng Q."/>
            <person name="Abouelleil A."/>
            <person name="Aftuck L."/>
            <person name="Bessette D."/>
            <person name="Brown A."/>
            <person name="FitzGerald M."/>
            <person name="Lui A."/>
            <person name="Macdonald J.P."/>
            <person name="Priest M."/>
            <person name="Orbach M.J."/>
            <person name="Galgiani J.N."/>
            <person name="Kirkland T.N."/>
            <person name="Cole G.T."/>
            <person name="Birren B.W."/>
            <person name="Henn M.R."/>
            <person name="Taylor J.W."/>
            <person name="Rounsley S.D."/>
        </authorList>
    </citation>
    <scope>GENOME REANNOTATION</scope>
    <source>
        <strain evidence="3">RS</strain>
    </source>
</reference>
<dbReference type="Proteomes" id="UP000001261">
    <property type="component" value="Unassembled WGS sequence"/>
</dbReference>
<feature type="compositionally biased region" description="Basic and acidic residues" evidence="1">
    <location>
        <begin position="12"/>
        <end position="25"/>
    </location>
</feature>
<dbReference type="EMBL" id="GG704915">
    <property type="protein sequence ID" value="EAS27474.1"/>
    <property type="molecule type" value="Genomic_DNA"/>
</dbReference>
<dbReference type="KEGG" id="cim:CIMG_13539"/>
<accession>A0A0E1RUG1</accession>